<comment type="caution">
    <text evidence="1">The sequence shown here is derived from an EMBL/GenBank/DDBJ whole genome shotgun (WGS) entry which is preliminary data.</text>
</comment>
<dbReference type="PANTHER" id="PTHR21301:SF11">
    <property type="entry name" value="GIY-YIG DOMAIN-CONTAINING PROTEIN"/>
    <property type="match status" value="1"/>
</dbReference>
<organism evidence="1 2">
    <name type="scientific">Cryptotermes secundus</name>
    <dbReference type="NCBI Taxonomy" id="105785"/>
    <lineage>
        <taxon>Eukaryota</taxon>
        <taxon>Metazoa</taxon>
        <taxon>Ecdysozoa</taxon>
        <taxon>Arthropoda</taxon>
        <taxon>Hexapoda</taxon>
        <taxon>Insecta</taxon>
        <taxon>Pterygota</taxon>
        <taxon>Neoptera</taxon>
        <taxon>Polyneoptera</taxon>
        <taxon>Dictyoptera</taxon>
        <taxon>Blattodea</taxon>
        <taxon>Blattoidea</taxon>
        <taxon>Termitoidae</taxon>
        <taxon>Kalotermitidae</taxon>
        <taxon>Cryptotermitinae</taxon>
        <taxon>Cryptotermes</taxon>
    </lineage>
</organism>
<proteinExistence type="predicted"/>
<evidence type="ECO:0000313" key="2">
    <source>
        <dbReference type="Proteomes" id="UP000235965"/>
    </source>
</evidence>
<dbReference type="InParanoid" id="A0A2J7QVK5"/>
<name>A0A2J7QVK5_9NEOP</name>
<dbReference type="AlphaFoldDB" id="A0A2J7QVK5"/>
<protein>
    <submittedName>
        <fullName evidence="1">Uncharacterized protein</fullName>
    </submittedName>
</protein>
<reference evidence="1 2" key="1">
    <citation type="submission" date="2017-12" db="EMBL/GenBank/DDBJ databases">
        <title>Hemimetabolous genomes reveal molecular basis of termite eusociality.</title>
        <authorList>
            <person name="Harrison M.C."/>
            <person name="Jongepier E."/>
            <person name="Robertson H.M."/>
            <person name="Arning N."/>
            <person name="Bitard-Feildel T."/>
            <person name="Chao H."/>
            <person name="Childers C.P."/>
            <person name="Dinh H."/>
            <person name="Doddapaneni H."/>
            <person name="Dugan S."/>
            <person name="Gowin J."/>
            <person name="Greiner C."/>
            <person name="Han Y."/>
            <person name="Hu H."/>
            <person name="Hughes D.S.T."/>
            <person name="Huylmans A.-K."/>
            <person name="Kemena C."/>
            <person name="Kremer L.P.M."/>
            <person name="Lee S.L."/>
            <person name="Lopez-Ezquerra A."/>
            <person name="Mallet L."/>
            <person name="Monroy-Kuhn J.M."/>
            <person name="Moser A."/>
            <person name="Murali S.C."/>
            <person name="Muzny D.M."/>
            <person name="Otani S."/>
            <person name="Piulachs M.-D."/>
            <person name="Poelchau M."/>
            <person name="Qu J."/>
            <person name="Schaub F."/>
            <person name="Wada-Katsumata A."/>
            <person name="Worley K.C."/>
            <person name="Xie Q."/>
            <person name="Ylla G."/>
            <person name="Poulsen M."/>
            <person name="Gibbs R.A."/>
            <person name="Schal C."/>
            <person name="Richards S."/>
            <person name="Belles X."/>
            <person name="Korb J."/>
            <person name="Bornberg-Bauer E."/>
        </authorList>
    </citation>
    <scope>NUCLEOTIDE SEQUENCE [LARGE SCALE GENOMIC DNA]</scope>
    <source>
        <tissue evidence="1">Whole body</tissue>
    </source>
</reference>
<dbReference type="EMBL" id="NEVH01009830">
    <property type="protein sequence ID" value="PNF32618.1"/>
    <property type="molecule type" value="Genomic_DNA"/>
</dbReference>
<evidence type="ECO:0000313" key="1">
    <source>
        <dbReference type="EMBL" id="PNF32618.1"/>
    </source>
</evidence>
<sequence>MLRERIHYTRRELDVVSRELIKLHLRLTQVLSAVDSDLIDRITTQKAVNIGDEARARQCKKFTNLHKTHPPHLHDNRKTVANLSGVPLEEAPYSALRKGLNFAVAPGSIPVQDILCGVEKAVMVLPEETAEEIRQETVRILKGSNKPKDNLTGAERRALRALKSNETPTVLPADKGNAAVVLATSDYNQKIAALLEGKTYKKLKKDPTDSIERKTVLLLKKSPFAEETCQQLRPQCSRPLRLYVLPKINKPDIPLRLIISNIGSPTYRLAKHLAGLLSTYTCNSPHHMRNSAKFVHTLKSSD</sequence>
<dbReference type="OrthoDB" id="6782675at2759"/>
<dbReference type="STRING" id="105785.A0A2J7QVK5"/>
<dbReference type="PANTHER" id="PTHR21301">
    <property type="entry name" value="REVERSE TRANSCRIPTASE"/>
    <property type="match status" value="1"/>
</dbReference>
<keyword evidence="2" id="KW-1185">Reference proteome</keyword>
<gene>
    <name evidence="1" type="ORF">B7P43_G17953</name>
</gene>
<accession>A0A2J7QVK5</accession>
<dbReference type="Proteomes" id="UP000235965">
    <property type="component" value="Unassembled WGS sequence"/>
</dbReference>